<reference evidence="2" key="1">
    <citation type="journal article" date="2023" name="Plant J.">
        <title>Genome sequences and population genomics provide insights into the demographic history, inbreeding, and mutation load of two 'living fossil' tree species of Dipteronia.</title>
        <authorList>
            <person name="Feng Y."/>
            <person name="Comes H.P."/>
            <person name="Chen J."/>
            <person name="Zhu S."/>
            <person name="Lu R."/>
            <person name="Zhang X."/>
            <person name="Li P."/>
            <person name="Qiu J."/>
            <person name="Olsen K.M."/>
            <person name="Qiu Y."/>
        </authorList>
    </citation>
    <scope>NUCLEOTIDE SEQUENCE</scope>
    <source>
        <strain evidence="2">KIB01</strain>
    </source>
</reference>
<dbReference type="Proteomes" id="UP001280121">
    <property type="component" value="Unassembled WGS sequence"/>
</dbReference>
<organism evidence="2 3">
    <name type="scientific">Dipteronia dyeriana</name>
    <dbReference type="NCBI Taxonomy" id="168575"/>
    <lineage>
        <taxon>Eukaryota</taxon>
        <taxon>Viridiplantae</taxon>
        <taxon>Streptophyta</taxon>
        <taxon>Embryophyta</taxon>
        <taxon>Tracheophyta</taxon>
        <taxon>Spermatophyta</taxon>
        <taxon>Magnoliopsida</taxon>
        <taxon>eudicotyledons</taxon>
        <taxon>Gunneridae</taxon>
        <taxon>Pentapetalae</taxon>
        <taxon>rosids</taxon>
        <taxon>malvids</taxon>
        <taxon>Sapindales</taxon>
        <taxon>Sapindaceae</taxon>
        <taxon>Hippocastanoideae</taxon>
        <taxon>Acereae</taxon>
        <taxon>Dipteronia</taxon>
    </lineage>
</organism>
<dbReference type="SUPFAM" id="SSF53474">
    <property type="entry name" value="alpha/beta-Hydrolases"/>
    <property type="match status" value="1"/>
</dbReference>
<keyword evidence="3" id="KW-1185">Reference proteome</keyword>
<accession>A0AAD9WZL1</accession>
<proteinExistence type="predicted"/>
<dbReference type="Pfam" id="PF02089">
    <property type="entry name" value="Palm_thioest"/>
    <property type="match status" value="1"/>
</dbReference>
<protein>
    <submittedName>
        <fullName evidence="2">Uncharacterized protein</fullName>
    </submittedName>
</protein>
<evidence type="ECO:0000313" key="2">
    <source>
        <dbReference type="EMBL" id="KAK2648961.1"/>
    </source>
</evidence>
<gene>
    <name evidence="2" type="ORF">Ddye_016450</name>
</gene>
<keyword evidence="1" id="KW-0378">Hydrolase</keyword>
<dbReference type="InterPro" id="IPR029058">
    <property type="entry name" value="AB_hydrolase_fold"/>
</dbReference>
<dbReference type="PANTHER" id="PTHR11247:SF8">
    <property type="entry name" value="PALMITOYL-PROTEIN THIOESTERASE 1"/>
    <property type="match status" value="1"/>
</dbReference>
<comment type="caution">
    <text evidence="2">The sequence shown here is derived from an EMBL/GenBank/DDBJ whole genome shotgun (WGS) entry which is preliminary data.</text>
</comment>
<dbReference type="AlphaFoldDB" id="A0AAD9WZL1"/>
<dbReference type="GO" id="GO:0016790">
    <property type="term" value="F:thiolester hydrolase activity"/>
    <property type="evidence" value="ECO:0007669"/>
    <property type="project" value="TreeGrafter"/>
</dbReference>
<evidence type="ECO:0000313" key="3">
    <source>
        <dbReference type="Proteomes" id="UP001280121"/>
    </source>
</evidence>
<sequence>MTGKTDSIRWLSNSEDYTTGLSTQAHNYVQHSGIFCQIVDKLLKSKIYSDYIQVCILTVNHYHCEIPEYLKKYKYLPKLNNERPNQRNPIYNERFSSLQNLVLIMFKNDSVLTPKETSWFGYYPDGAFKPVIPPQQTPLYTEDWI</sequence>
<evidence type="ECO:0000256" key="1">
    <source>
        <dbReference type="ARBA" id="ARBA00022801"/>
    </source>
</evidence>
<name>A0AAD9WZL1_9ROSI</name>
<dbReference type="Gene3D" id="3.40.50.1820">
    <property type="entry name" value="alpha/beta hydrolase"/>
    <property type="match status" value="1"/>
</dbReference>
<dbReference type="EMBL" id="JANJYI010000005">
    <property type="protein sequence ID" value="KAK2648961.1"/>
    <property type="molecule type" value="Genomic_DNA"/>
</dbReference>
<dbReference type="PANTHER" id="PTHR11247">
    <property type="entry name" value="PALMITOYL-PROTEIN THIOESTERASE/DOLICHYLDIPHOSPHATASE 1"/>
    <property type="match status" value="1"/>
</dbReference>